<keyword evidence="2" id="KW-0442">Lipid degradation</keyword>
<protein>
    <submittedName>
        <fullName evidence="4">Patatin-like phospholipase family protein</fullName>
    </submittedName>
</protein>
<gene>
    <name evidence="4" type="ORF">AGRA3207_001933</name>
</gene>
<dbReference type="Proteomes" id="UP001049518">
    <property type="component" value="Chromosome"/>
</dbReference>
<reference evidence="4" key="1">
    <citation type="submission" date="2020-07" db="EMBL/GenBank/DDBJ databases">
        <authorList>
            <person name="Tarantini F.S."/>
            <person name="Hong K.W."/>
            <person name="Chan K.G."/>
        </authorList>
    </citation>
    <scope>NUCLEOTIDE SEQUENCE</scope>
    <source>
        <strain evidence="4">32-07</strain>
    </source>
</reference>
<feature type="short sequence motif" description="DGA/G" evidence="2">
    <location>
        <begin position="173"/>
        <end position="175"/>
    </location>
</feature>
<keyword evidence="1 2" id="KW-0443">Lipid metabolism</keyword>
<feature type="short sequence motif" description="GXSXG" evidence="2">
    <location>
        <begin position="44"/>
        <end position="48"/>
    </location>
</feature>
<dbReference type="InterPro" id="IPR002641">
    <property type="entry name" value="PNPLA_dom"/>
</dbReference>
<evidence type="ECO:0000313" key="4">
    <source>
        <dbReference type="EMBL" id="QXJ21111.1"/>
    </source>
</evidence>
<dbReference type="PROSITE" id="PS51635">
    <property type="entry name" value="PNPLA"/>
    <property type="match status" value="1"/>
</dbReference>
<dbReference type="InterPro" id="IPR016035">
    <property type="entry name" value="Acyl_Trfase/lysoPLipase"/>
</dbReference>
<feature type="active site" description="Nucleophile" evidence="2">
    <location>
        <position position="46"/>
    </location>
</feature>
<sequence>MSGPYHVLTLDGGGLRGIFTAAVLTEIESALGPAFVDVFDLLVGTSTGGIIALGLASGRTCREMLDFYREAGASIFGRPRRLRRLNGPKHDRTALDAVLQRRFGEMRMNDLAKPVCITAYELVHGTPRVWKDDHAPGLRWGGDQLVWKVAASTSAAPTYLAPVQMGEADSLVDGGVWANNPAMVGVIEAIRYNGRGLGDLRLLSVGTTSQPMRIAGHHKALSMGSLKWAINALSLLQGSTSAAVDHQVRLLLGDAYLRLDSERTRRIALDDVQACGPLQEWGHGVGRMNLDKVRKLLDLR</sequence>
<dbReference type="SUPFAM" id="SSF52151">
    <property type="entry name" value="FabD/lysophospholipase-like"/>
    <property type="match status" value="1"/>
</dbReference>
<keyword evidence="5" id="KW-1185">Reference proteome</keyword>
<evidence type="ECO:0000256" key="1">
    <source>
        <dbReference type="ARBA" id="ARBA00023098"/>
    </source>
</evidence>
<organism evidence="4 5">
    <name type="scientific">Actinomadura graeca</name>
    <dbReference type="NCBI Taxonomy" id="2750812"/>
    <lineage>
        <taxon>Bacteria</taxon>
        <taxon>Bacillati</taxon>
        <taxon>Actinomycetota</taxon>
        <taxon>Actinomycetes</taxon>
        <taxon>Streptosporangiales</taxon>
        <taxon>Thermomonosporaceae</taxon>
        <taxon>Actinomadura</taxon>
    </lineage>
</organism>
<name>A0ABX8QQP0_9ACTN</name>
<dbReference type="Gene3D" id="3.40.1090.10">
    <property type="entry name" value="Cytosolic phospholipase A2 catalytic domain"/>
    <property type="match status" value="1"/>
</dbReference>
<dbReference type="Pfam" id="PF01734">
    <property type="entry name" value="Patatin"/>
    <property type="match status" value="1"/>
</dbReference>
<dbReference type="InterPro" id="IPR047156">
    <property type="entry name" value="Teg/CotR/CapV-like"/>
</dbReference>
<dbReference type="NCBIfam" id="NF041079">
    <property type="entry name" value="CBASS_lipase"/>
    <property type="match status" value="1"/>
</dbReference>
<proteinExistence type="predicted"/>
<evidence type="ECO:0000313" key="5">
    <source>
        <dbReference type="Proteomes" id="UP001049518"/>
    </source>
</evidence>
<dbReference type="CDD" id="cd07199">
    <property type="entry name" value="Pat17_PNPLA8_PNPLA9_like"/>
    <property type="match status" value="1"/>
</dbReference>
<evidence type="ECO:0000259" key="3">
    <source>
        <dbReference type="PROSITE" id="PS51635"/>
    </source>
</evidence>
<feature type="active site" description="Proton acceptor" evidence="2">
    <location>
        <position position="173"/>
    </location>
</feature>
<accession>A0ABX8QQP0</accession>
<dbReference type="RefSeq" id="WP_231334242.1">
    <property type="nucleotide sequence ID" value="NZ_CP059572.1"/>
</dbReference>
<feature type="domain" description="PNPLA" evidence="3">
    <location>
        <begin position="8"/>
        <end position="186"/>
    </location>
</feature>
<feature type="short sequence motif" description="GXGXXG" evidence="2">
    <location>
        <begin position="12"/>
        <end position="17"/>
    </location>
</feature>
<dbReference type="EMBL" id="CP059572">
    <property type="protein sequence ID" value="QXJ21111.1"/>
    <property type="molecule type" value="Genomic_DNA"/>
</dbReference>
<dbReference type="PANTHER" id="PTHR24138:SF10">
    <property type="entry name" value="PHOSPHOLIPASE A2"/>
    <property type="match status" value="1"/>
</dbReference>
<evidence type="ECO:0000256" key="2">
    <source>
        <dbReference type="PROSITE-ProRule" id="PRU01161"/>
    </source>
</evidence>
<dbReference type="PANTHER" id="PTHR24138">
    <property type="entry name" value="INTRACELLLAR PHOSPHOLIPASE A FAMILY"/>
    <property type="match status" value="1"/>
</dbReference>
<keyword evidence="2" id="KW-0378">Hydrolase</keyword>